<evidence type="ECO:0000256" key="6">
    <source>
        <dbReference type="ARBA" id="ARBA00023288"/>
    </source>
</evidence>
<comment type="subcellular location">
    <subcellularLocation>
        <location evidence="1">Cell membrane</location>
        <topology evidence="1">Lipid-anchor</topology>
        <topology evidence="1">GPI-anchor</topology>
    </subcellularLocation>
</comment>
<dbReference type="EMBL" id="KX701820">
    <property type="protein sequence ID" value="APD75776.1"/>
    <property type="molecule type" value="Genomic_DNA"/>
</dbReference>
<dbReference type="AlphaFoldDB" id="A0A1J0RDB0"/>
<keyword evidence="6" id="KW-0449">Lipoprotein</keyword>
<feature type="domain" description="Trypanosome variant surface glycoprotein A-type N-terminal" evidence="8">
    <location>
        <begin position="2"/>
        <end position="254"/>
    </location>
</feature>
<dbReference type="InterPro" id="IPR001812">
    <property type="entry name" value="Trypano_VSG_A_N_dom"/>
</dbReference>
<keyword evidence="3" id="KW-0336">GPI-anchor</keyword>
<keyword evidence="5" id="KW-0325">Glycoprotein</keyword>
<organism evidence="9">
    <name type="scientific">Trypanosoma brucei</name>
    <dbReference type="NCBI Taxonomy" id="5691"/>
    <lineage>
        <taxon>Eukaryota</taxon>
        <taxon>Discoba</taxon>
        <taxon>Euglenozoa</taxon>
        <taxon>Kinetoplastea</taxon>
        <taxon>Metakinetoplastina</taxon>
        <taxon>Trypanosomatida</taxon>
        <taxon>Trypanosomatidae</taxon>
        <taxon>Trypanosoma</taxon>
    </lineage>
</organism>
<dbReference type="SUPFAM" id="SSF58087">
    <property type="entry name" value="Variant surface glycoprotein (N-terminal domain)"/>
    <property type="match status" value="1"/>
</dbReference>
<name>A0A1J0RDB0_9TRYP</name>
<protein>
    <submittedName>
        <fullName evidence="9">Variant surface glycoprotein 1125.5742</fullName>
    </submittedName>
</protein>
<evidence type="ECO:0000256" key="4">
    <source>
        <dbReference type="ARBA" id="ARBA00023136"/>
    </source>
</evidence>
<evidence type="ECO:0000256" key="7">
    <source>
        <dbReference type="SAM" id="MobiDB-lite"/>
    </source>
</evidence>
<reference evidence="9" key="1">
    <citation type="submission" date="2016-08" db="EMBL/GenBank/DDBJ databases">
        <title>VSG repertoire of Trypanosoma brucei EATRO 1125.</title>
        <authorList>
            <person name="Cross G.A."/>
        </authorList>
    </citation>
    <scope>NUCLEOTIDE SEQUENCE</scope>
    <source>
        <strain evidence="9">EATRO 1125</strain>
    </source>
</reference>
<accession>A0A1J0RDB0</accession>
<dbReference type="Pfam" id="PF00913">
    <property type="entry name" value="Trypan_glycop"/>
    <property type="match status" value="1"/>
</dbReference>
<proteinExistence type="predicted"/>
<dbReference type="Gene3D" id="3.90.150.10">
    <property type="entry name" value="Variant Surface Glycoprotein, subunit A domain 1"/>
    <property type="match status" value="1"/>
</dbReference>
<evidence type="ECO:0000256" key="1">
    <source>
        <dbReference type="ARBA" id="ARBA00004609"/>
    </source>
</evidence>
<evidence type="ECO:0000313" key="9">
    <source>
        <dbReference type="EMBL" id="APD75776.1"/>
    </source>
</evidence>
<evidence type="ECO:0000256" key="5">
    <source>
        <dbReference type="ARBA" id="ARBA00023180"/>
    </source>
</evidence>
<evidence type="ECO:0000259" key="8">
    <source>
        <dbReference type="Pfam" id="PF00913"/>
    </source>
</evidence>
<dbReference type="GO" id="GO:0005886">
    <property type="term" value="C:plasma membrane"/>
    <property type="evidence" value="ECO:0007669"/>
    <property type="project" value="UniProtKB-SubCell"/>
</dbReference>
<feature type="compositionally biased region" description="Basic and acidic residues" evidence="7">
    <location>
        <begin position="234"/>
        <end position="244"/>
    </location>
</feature>
<evidence type="ECO:0000256" key="2">
    <source>
        <dbReference type="ARBA" id="ARBA00022475"/>
    </source>
</evidence>
<evidence type="ECO:0000256" key="3">
    <source>
        <dbReference type="ARBA" id="ARBA00022622"/>
    </source>
</evidence>
<feature type="region of interest" description="Disordered" evidence="7">
    <location>
        <begin position="233"/>
        <end position="255"/>
    </location>
</feature>
<sequence length="255" mass="26687">MITAAATTGELRGTIAETFSALKLNNGAGSTTYCLANEQGNAAEHANPILDKFKYTTEAVTSDKTKLDSAIVGATGFGKLAQTTYTLTSNGGGNVCGMFTTGAAGAAAIGNGQTPLMTAGLWKVTADDTIQVQAFNNLQHNAGRPSESLPKAAHYDAVWVDNLEEVTVYTSDEDRIKEQSTTTAASNILAANMKHDATKDEAGKIDKAASEAISNLFTKPANAAKQLIATINGKEVEDPRQDKGKKVKLSNVQDA</sequence>
<dbReference type="GO" id="GO:0042783">
    <property type="term" value="P:symbiont-mediated evasion of host immune response"/>
    <property type="evidence" value="ECO:0007669"/>
    <property type="project" value="InterPro"/>
</dbReference>
<keyword evidence="2" id="KW-1003">Cell membrane</keyword>
<dbReference type="GO" id="GO:0098552">
    <property type="term" value="C:side of membrane"/>
    <property type="evidence" value="ECO:0007669"/>
    <property type="project" value="UniProtKB-KW"/>
</dbReference>
<keyword evidence="4" id="KW-0472">Membrane</keyword>